<feature type="region of interest" description="Disordered" evidence="21">
    <location>
        <begin position="70"/>
        <end position="106"/>
    </location>
</feature>
<dbReference type="Pfam" id="PF02820">
    <property type="entry name" value="MBT"/>
    <property type="match status" value="4"/>
</dbReference>
<evidence type="ECO:0000256" key="17">
    <source>
        <dbReference type="ARBA" id="ARBA00063288"/>
    </source>
</evidence>
<sequence>MELSGELSVDAVPEIMEGATEVFSPSPIMDSISDQMEVDEDDLDLLGGYDSFRGYGSSLVSDSSSYLMESSDEDLVPGQEAGDNVSDSLKKTPSTTTSRKSRASGSDPAICEMCGIVGTRDTFFSKTKRFCSVSCSRSYSSNSKKASILARLKGIPPTKKATVLQKASWSSKIGAYLNTSSPGQQTCGTPPPPGQDVFIPPVVPASLSMGFDWGTYLQEENHKAAPVNCFKHVPLSDYWDDVVKGMKVESLNTDASMPSRVYWIASVIQIAGYKVLLRYEGFENDSSQDFWFNLGSLDIHPIGWCAVNSKILVPPQSIHSKFTDWRGYLMKKLVGARTLPADFHMRMLESMKYPFRPGMRLEVVDKTHVSYTRLAVVDTMIGGRLRLIYEDGDIEDDFWCHMGSDLIHPVGWSRRVGHNTRVTDEMRSESSTYTTSRKVHGDAVPHLFKKVRVVFPKGDWFEEGMKLEAIDPLNLGNISPATVCKVLLDGYLMIGIDGADCADGSDWFCYHAACHSIFPIGFCEKNNIELTPPKGYPEKTFNWETYLTQTNSKDAPARLFNMDCPNHGFKMGMKLEAVDLMEPRLICVGTVRRVVQRLLRIHFDGWDTEYDQWVDCESPDIYPVGWCELTGYQLQPPVVPEPVSPERMKEPLKKKKKPFGKRRRKGIAAKRAATKAQWARRKGLLLTQTTNAQAADTQCATDIQSPLDTKDPKVYDRPPPAYPGPPPAYPGPPPPYPGRSMDVNSQENAHKEPEEAGGEKDQLQSSSEMLEPQDCAGDSQLPAFDGAVADKEASEADAKVPETNTCTAETITEASAGSRETQRSPTESPSFDPQPLDDLDVSSSYHDVSSTKLHITADDPHVLTADHQSPVVDCCSTGKDSSCASNQQSP</sequence>
<keyword evidence="13" id="KW-0804">Transcription</keyword>
<evidence type="ECO:0000256" key="19">
    <source>
        <dbReference type="PROSITE-ProRule" id="PRU00367"/>
    </source>
</evidence>
<comment type="function">
    <text evidence="16">Chromatin reader component of the NuA4 histone acetyltransferase complex, a multiprotein complex involved in transcriptional activation of select genes principally by acetylation of nucleosomal histones H4 and H2A. The NuA4 complex plays a direct role in repair of DNA double-strand breaks (DSBs) by promoting homologous recombination (HR). MBTD1 specifically recognizes and binds monomethylated and dimethylated 'Lys-20' on histone H4 (H4K20me1 and H4K20me2, respectively). In the NuA4 complex, MBTD1 promotes recruitment of the complex to H4K20me marks by competing with TP53BP1 for binding to H4K20me. Following recruitment to H4K20me at DNA breaks, the NuA4 complex catalyzes acetylation of 'Lys-15' on histone H2A (H2AK15), blocking the ubiquitination mark required for TP53BP1 localization at DNA breaks, thereby promoting homologous recombination (HR).</text>
</comment>
<keyword evidence="7" id="KW-0677">Repeat</keyword>
<dbReference type="PROSITE" id="PS51024">
    <property type="entry name" value="ZF_FCS"/>
    <property type="match status" value="1"/>
</dbReference>
<dbReference type="PROSITE" id="PS51079">
    <property type="entry name" value="MBT"/>
    <property type="match status" value="4"/>
</dbReference>
<keyword evidence="24" id="KW-1185">Reference proteome</keyword>
<name>A0AAV7TCN2_PLEWA</name>
<feature type="repeat" description="MBT" evidence="20">
    <location>
        <begin position="323"/>
        <end position="423"/>
    </location>
</feature>
<dbReference type="PANTHER" id="PTHR12247:SF64">
    <property type="entry name" value="LETHAL(3)MALIGNANT BRAIN TUMOR-LIKE PROTEIN 2"/>
    <property type="match status" value="1"/>
</dbReference>
<dbReference type="GO" id="GO:0003682">
    <property type="term" value="F:chromatin binding"/>
    <property type="evidence" value="ECO:0007669"/>
    <property type="project" value="TreeGrafter"/>
</dbReference>
<dbReference type="AlphaFoldDB" id="A0AAV7TCN2"/>
<evidence type="ECO:0000256" key="3">
    <source>
        <dbReference type="ARBA" id="ARBA00015504"/>
    </source>
</evidence>
<evidence type="ECO:0000256" key="21">
    <source>
        <dbReference type="SAM" id="MobiDB-lite"/>
    </source>
</evidence>
<dbReference type="EMBL" id="JANPWB010000007">
    <property type="protein sequence ID" value="KAJ1174151.1"/>
    <property type="molecule type" value="Genomic_DNA"/>
</dbReference>
<dbReference type="GO" id="GO:0008270">
    <property type="term" value="F:zinc ion binding"/>
    <property type="evidence" value="ECO:0007669"/>
    <property type="project" value="UniProtKB-KW"/>
</dbReference>
<feature type="compositionally biased region" description="Basic and acidic residues" evidence="21">
    <location>
        <begin position="788"/>
        <end position="800"/>
    </location>
</feature>
<evidence type="ECO:0000256" key="9">
    <source>
        <dbReference type="ARBA" id="ARBA00022833"/>
    </source>
</evidence>
<dbReference type="Pfam" id="PF21319">
    <property type="entry name" value="zf-FCS_1"/>
    <property type="match status" value="1"/>
</dbReference>
<keyword evidence="12" id="KW-0805">Transcription regulation</keyword>
<dbReference type="GO" id="GO:0006325">
    <property type="term" value="P:chromatin organization"/>
    <property type="evidence" value="ECO:0007669"/>
    <property type="project" value="UniProtKB-KW"/>
</dbReference>
<dbReference type="InterPro" id="IPR004092">
    <property type="entry name" value="Mbt"/>
</dbReference>
<feature type="repeat" description="MBT" evidence="20">
    <location>
        <begin position="211"/>
        <end position="315"/>
    </location>
</feature>
<keyword evidence="9" id="KW-0862">Zinc</keyword>
<dbReference type="Gene3D" id="3.30.60.160">
    <property type="match status" value="1"/>
</dbReference>
<dbReference type="InterPro" id="IPR050548">
    <property type="entry name" value="PcG_chromatin_remod_factors"/>
</dbReference>
<protein>
    <recommendedName>
        <fullName evidence="3">Lethal(3)malignant brain tumor-like protein 2</fullName>
    </recommendedName>
    <alternativeName>
        <fullName evidence="18">MBT domain-containing protein 1</fullName>
    </alternativeName>
</protein>
<keyword evidence="10" id="KW-0832">Ubl conjugation</keyword>
<evidence type="ECO:0000256" key="10">
    <source>
        <dbReference type="ARBA" id="ARBA00022843"/>
    </source>
</evidence>
<dbReference type="CDD" id="cd20100">
    <property type="entry name" value="MBT_dSfmbt-like_rpt4"/>
    <property type="match status" value="1"/>
</dbReference>
<dbReference type="FunFam" id="2.30.30.140:FF:000015">
    <property type="entry name" value="MBT domain-containing protein 1 isoform X1"/>
    <property type="match status" value="1"/>
</dbReference>
<evidence type="ECO:0000256" key="1">
    <source>
        <dbReference type="ARBA" id="ARBA00004123"/>
    </source>
</evidence>
<dbReference type="FunFam" id="2.30.30.140:FF:000010">
    <property type="entry name" value="MBT domain-containing protein 1 isoform X1"/>
    <property type="match status" value="1"/>
</dbReference>
<evidence type="ECO:0000256" key="11">
    <source>
        <dbReference type="ARBA" id="ARBA00022853"/>
    </source>
</evidence>
<comment type="function">
    <text evidence="15">Putative Polycomb group (PcG) protein. PcG proteins maintain the transcriptionally repressive state of genes, probably via a modification of chromatin, rendering it heritably changed in its expressibility. Its association with a chromatin-remodeling complex suggests that it may contribute to prevent expression of genes that trigger the cell into mitosis. Binds to monomethylated and dimethylated 'Lys-20' on histone H4. Binds histone H3 peptides that are monomethylated or dimethylated on 'Lys-4', 'Lys-9' or 'Lys-27'.</text>
</comment>
<comment type="caution">
    <text evidence="23">The sequence shown here is derived from an EMBL/GenBank/DDBJ whole genome shotgun (WGS) entry which is preliminary data.</text>
</comment>
<evidence type="ECO:0000256" key="8">
    <source>
        <dbReference type="ARBA" id="ARBA00022771"/>
    </source>
</evidence>
<keyword evidence="8 19" id="KW-0863">Zinc-finger</keyword>
<evidence type="ECO:0000259" key="22">
    <source>
        <dbReference type="PROSITE" id="PS51024"/>
    </source>
</evidence>
<evidence type="ECO:0000256" key="18">
    <source>
        <dbReference type="ARBA" id="ARBA00073506"/>
    </source>
</evidence>
<dbReference type="InterPro" id="IPR012313">
    <property type="entry name" value="Znf_FCS"/>
</dbReference>
<dbReference type="PANTHER" id="PTHR12247">
    <property type="entry name" value="POLYCOMB GROUP PROTEIN"/>
    <property type="match status" value="1"/>
</dbReference>
<keyword evidence="5" id="KW-0597">Phosphoprotein</keyword>
<evidence type="ECO:0000256" key="13">
    <source>
        <dbReference type="ARBA" id="ARBA00023163"/>
    </source>
</evidence>
<dbReference type="CDD" id="cd20121">
    <property type="entry name" value="MBT_L3MBTL2_rpt1"/>
    <property type="match status" value="1"/>
</dbReference>
<evidence type="ECO:0000256" key="2">
    <source>
        <dbReference type="ARBA" id="ARBA00011444"/>
    </source>
</evidence>
<comment type="subunit">
    <text evidence="17">Monomer. Component of the NuA4 histone acetyltransferase complex.</text>
</comment>
<dbReference type="FunFam" id="3.30.60.160:FF:000001">
    <property type="entry name" value="MBT domain-containing protein 1 isoform X1"/>
    <property type="match status" value="1"/>
</dbReference>
<feature type="compositionally biased region" description="Low complexity" evidence="21">
    <location>
        <begin position="91"/>
        <end position="106"/>
    </location>
</feature>
<dbReference type="GO" id="GO:0042393">
    <property type="term" value="F:histone binding"/>
    <property type="evidence" value="ECO:0007669"/>
    <property type="project" value="TreeGrafter"/>
</dbReference>
<evidence type="ECO:0000256" key="7">
    <source>
        <dbReference type="ARBA" id="ARBA00022737"/>
    </source>
</evidence>
<evidence type="ECO:0000256" key="15">
    <source>
        <dbReference type="ARBA" id="ARBA00025314"/>
    </source>
</evidence>
<feature type="compositionally biased region" description="Polar residues" evidence="21">
    <location>
        <begin position="802"/>
        <end position="831"/>
    </location>
</feature>
<evidence type="ECO:0000256" key="6">
    <source>
        <dbReference type="ARBA" id="ARBA00022723"/>
    </source>
</evidence>
<keyword evidence="11" id="KW-0156">Chromatin regulator</keyword>
<dbReference type="GO" id="GO:0045892">
    <property type="term" value="P:negative regulation of DNA-templated transcription"/>
    <property type="evidence" value="ECO:0007669"/>
    <property type="project" value="TreeGrafter"/>
</dbReference>
<comment type="subunit">
    <text evidence="2">Part of the E2F6.com-1 complex in G0 phase composed of E2F6, MGA, MAX, TFDP1, CBX3, BAT8, EUHMTASE1, RING1, RNF2, MBLR, BAT8 and YAF2.</text>
</comment>
<feature type="repeat" description="MBT" evidence="20">
    <location>
        <begin position="541"/>
        <end position="637"/>
    </location>
</feature>
<dbReference type="Proteomes" id="UP001066276">
    <property type="component" value="Chromosome 4_1"/>
</dbReference>
<dbReference type="InterPro" id="IPR047356">
    <property type="entry name" value="MBT_L3MBTL2_rpt1"/>
</dbReference>
<gene>
    <name evidence="23" type="ORF">NDU88_005974</name>
</gene>
<reference evidence="23" key="1">
    <citation type="journal article" date="2022" name="bioRxiv">
        <title>Sequencing and chromosome-scale assembly of the giantPleurodeles waltlgenome.</title>
        <authorList>
            <person name="Brown T."/>
            <person name="Elewa A."/>
            <person name="Iarovenko S."/>
            <person name="Subramanian E."/>
            <person name="Araus A.J."/>
            <person name="Petzold A."/>
            <person name="Susuki M."/>
            <person name="Suzuki K.-i.T."/>
            <person name="Hayashi T."/>
            <person name="Toyoda A."/>
            <person name="Oliveira C."/>
            <person name="Osipova E."/>
            <person name="Leigh N.D."/>
            <person name="Simon A."/>
            <person name="Yun M.H."/>
        </authorList>
    </citation>
    <scope>NUCLEOTIDE SEQUENCE</scope>
    <source>
        <strain evidence="23">20211129_DDA</strain>
        <tissue evidence="23">Liver</tissue>
    </source>
</reference>
<organism evidence="23 24">
    <name type="scientific">Pleurodeles waltl</name>
    <name type="common">Iberian ribbed newt</name>
    <dbReference type="NCBI Taxonomy" id="8319"/>
    <lineage>
        <taxon>Eukaryota</taxon>
        <taxon>Metazoa</taxon>
        <taxon>Chordata</taxon>
        <taxon>Craniata</taxon>
        <taxon>Vertebrata</taxon>
        <taxon>Euteleostomi</taxon>
        <taxon>Amphibia</taxon>
        <taxon>Batrachia</taxon>
        <taxon>Caudata</taxon>
        <taxon>Salamandroidea</taxon>
        <taxon>Salamandridae</taxon>
        <taxon>Pleurodelinae</taxon>
        <taxon>Pleurodeles</taxon>
    </lineage>
</organism>
<evidence type="ECO:0000256" key="20">
    <source>
        <dbReference type="PROSITE-ProRule" id="PRU00459"/>
    </source>
</evidence>
<comment type="subcellular location">
    <subcellularLocation>
        <location evidence="1">Nucleus</location>
    </subcellularLocation>
</comment>
<feature type="repeat" description="MBT" evidence="20">
    <location>
        <begin position="428"/>
        <end position="533"/>
    </location>
</feature>
<dbReference type="SMART" id="SM00561">
    <property type="entry name" value="MBT"/>
    <property type="match status" value="4"/>
</dbReference>
<feature type="region of interest" description="Disordered" evidence="21">
    <location>
        <begin position="692"/>
        <end position="849"/>
    </location>
</feature>
<feature type="region of interest" description="Disordered" evidence="21">
    <location>
        <begin position="641"/>
        <end position="675"/>
    </location>
</feature>
<feature type="domain" description="FCS-type" evidence="22">
    <location>
        <begin position="102"/>
        <end position="137"/>
    </location>
</feature>
<dbReference type="Gene3D" id="2.30.30.140">
    <property type="match status" value="4"/>
</dbReference>
<feature type="compositionally biased region" description="Pro residues" evidence="21">
    <location>
        <begin position="717"/>
        <end position="737"/>
    </location>
</feature>
<accession>A0AAV7TCN2</accession>
<keyword evidence="4" id="KW-1017">Isopeptide bond</keyword>
<proteinExistence type="predicted"/>
<feature type="compositionally biased region" description="Basic and acidic residues" evidence="21">
    <location>
        <begin position="748"/>
        <end position="762"/>
    </location>
</feature>
<dbReference type="InterPro" id="IPR038603">
    <property type="entry name" value="Znf_FCS_sf"/>
</dbReference>
<dbReference type="SUPFAM" id="SSF63748">
    <property type="entry name" value="Tudor/PWWP/MBT"/>
    <property type="match status" value="4"/>
</dbReference>
<keyword evidence="14" id="KW-0539">Nucleus</keyword>
<keyword evidence="6" id="KW-0479">Metal-binding</keyword>
<evidence type="ECO:0000256" key="12">
    <source>
        <dbReference type="ARBA" id="ARBA00023015"/>
    </source>
</evidence>
<feature type="compositionally biased region" description="Low complexity" evidence="21">
    <location>
        <begin position="692"/>
        <end position="704"/>
    </location>
</feature>
<evidence type="ECO:0000256" key="5">
    <source>
        <dbReference type="ARBA" id="ARBA00022553"/>
    </source>
</evidence>
<evidence type="ECO:0000313" key="23">
    <source>
        <dbReference type="EMBL" id="KAJ1174151.1"/>
    </source>
</evidence>
<dbReference type="GO" id="GO:0005634">
    <property type="term" value="C:nucleus"/>
    <property type="evidence" value="ECO:0007669"/>
    <property type="project" value="UniProtKB-SubCell"/>
</dbReference>
<dbReference type="FunFam" id="2.30.30.140:FF:000032">
    <property type="entry name" value="MBT domain-containing protein 1 isoform X1"/>
    <property type="match status" value="1"/>
</dbReference>
<evidence type="ECO:0000256" key="4">
    <source>
        <dbReference type="ARBA" id="ARBA00022499"/>
    </source>
</evidence>
<evidence type="ECO:0000256" key="16">
    <source>
        <dbReference type="ARBA" id="ARBA00055933"/>
    </source>
</evidence>
<evidence type="ECO:0000256" key="14">
    <source>
        <dbReference type="ARBA" id="ARBA00023242"/>
    </source>
</evidence>
<feature type="compositionally biased region" description="Basic residues" evidence="21">
    <location>
        <begin position="652"/>
        <end position="668"/>
    </location>
</feature>
<evidence type="ECO:0000313" key="24">
    <source>
        <dbReference type="Proteomes" id="UP001066276"/>
    </source>
</evidence>